<keyword evidence="4" id="KW-1185">Reference proteome</keyword>
<proteinExistence type="predicted"/>
<feature type="compositionally biased region" description="Acidic residues" evidence="1">
    <location>
        <begin position="84"/>
        <end position="106"/>
    </location>
</feature>
<dbReference type="AlphaFoldDB" id="A0A0W8IF87"/>
<organism evidence="3 4">
    <name type="scientific">Nesterenkonia jeotgali</name>
    <dbReference type="NCBI Taxonomy" id="317018"/>
    <lineage>
        <taxon>Bacteria</taxon>
        <taxon>Bacillati</taxon>
        <taxon>Actinomycetota</taxon>
        <taxon>Actinomycetes</taxon>
        <taxon>Micrococcales</taxon>
        <taxon>Micrococcaceae</taxon>
        <taxon>Nesterenkonia</taxon>
    </lineage>
</organism>
<dbReference type="RefSeq" id="WP_058888332.1">
    <property type="nucleotide sequence ID" value="NZ_LQBM01000003.1"/>
</dbReference>
<name>A0A0W8IF87_9MICC</name>
<feature type="compositionally biased region" description="Acidic residues" evidence="1">
    <location>
        <begin position="45"/>
        <end position="60"/>
    </location>
</feature>
<sequence>MMSPRDALLSTAAIAAVLALSSCGSSEDELPQDEPTQQSPAPAEDPTESTEPTEADESAEASDTAEASDPAEESDSAEPSGNADADESGAESEEEDPATDAEDSETVDLSGFNTQPQASENFEDYQLDVGHNTIQVLSEVRLGSHEGYERIVFEYALETDLAHQAQYIEPGTQGENFTEVRDDAAEAMLLIDVLGTTGGPEAEAAAWTESWTPQTDEAMVRGIEPGVLLGGESQLLVSLDQERDYRIQQLQDPVRIVLDIAQD</sequence>
<dbReference type="OrthoDB" id="3393679at2"/>
<dbReference type="Proteomes" id="UP000054023">
    <property type="component" value="Unassembled WGS sequence"/>
</dbReference>
<feature type="region of interest" description="Disordered" evidence="1">
    <location>
        <begin position="23"/>
        <end position="116"/>
    </location>
</feature>
<protein>
    <recommendedName>
        <fullName evidence="2">AMIN-like domain-containing protein</fullName>
    </recommendedName>
</protein>
<dbReference type="EMBL" id="LQBM01000003">
    <property type="protein sequence ID" value="KUG58652.1"/>
    <property type="molecule type" value="Genomic_DNA"/>
</dbReference>
<evidence type="ECO:0000313" key="4">
    <source>
        <dbReference type="Proteomes" id="UP000054023"/>
    </source>
</evidence>
<evidence type="ECO:0000256" key="1">
    <source>
        <dbReference type="SAM" id="MobiDB-lite"/>
    </source>
</evidence>
<evidence type="ECO:0000313" key="3">
    <source>
        <dbReference type="EMBL" id="KUG58652.1"/>
    </source>
</evidence>
<dbReference type="InterPro" id="IPR056303">
    <property type="entry name" value="AMIN-like"/>
</dbReference>
<reference evidence="4" key="1">
    <citation type="submission" date="2015-12" db="EMBL/GenBank/DDBJ databases">
        <authorList>
            <person name="Nair G.R."/>
            <person name="Kaur G."/>
            <person name="Mayilraj S."/>
        </authorList>
    </citation>
    <scope>NUCLEOTIDE SEQUENCE [LARGE SCALE GENOMIC DNA]</scope>
    <source>
        <strain evidence="4">CD08_7</strain>
    </source>
</reference>
<evidence type="ECO:0000259" key="2">
    <source>
        <dbReference type="Pfam" id="PF24837"/>
    </source>
</evidence>
<feature type="domain" description="AMIN-like" evidence="2">
    <location>
        <begin position="136"/>
        <end position="262"/>
    </location>
</feature>
<dbReference type="PROSITE" id="PS51257">
    <property type="entry name" value="PROKAR_LIPOPROTEIN"/>
    <property type="match status" value="1"/>
</dbReference>
<comment type="caution">
    <text evidence="3">The sequence shown here is derived from an EMBL/GenBank/DDBJ whole genome shotgun (WGS) entry which is preliminary data.</text>
</comment>
<accession>A0A0W8IF87</accession>
<dbReference type="Pfam" id="PF24837">
    <property type="entry name" value="AMIN-like"/>
    <property type="match status" value="1"/>
</dbReference>
<gene>
    <name evidence="3" type="ORF">AVL63_00835</name>
</gene>